<dbReference type="OrthoDB" id="9049620at2759"/>
<keyword evidence="10" id="KW-1185">Reference proteome</keyword>
<evidence type="ECO:0000256" key="4">
    <source>
        <dbReference type="PROSITE-ProRule" id="PRU00207"/>
    </source>
</evidence>
<feature type="compositionally biased region" description="Low complexity" evidence="6">
    <location>
        <begin position="500"/>
        <end position="509"/>
    </location>
</feature>
<feature type="region of interest" description="Disordered" evidence="6">
    <location>
        <begin position="462"/>
        <end position="575"/>
    </location>
</feature>
<dbReference type="PROSITE" id="PS50089">
    <property type="entry name" value="ZF_RING_2"/>
    <property type="match status" value="1"/>
</dbReference>
<dbReference type="EMBL" id="MCGN01000001">
    <property type="protein sequence ID" value="ORZ02189.1"/>
    <property type="molecule type" value="Genomic_DNA"/>
</dbReference>
<sequence>MNIVKSNVLLDEPIPDLLCGVCQDVLDDPIQVRCPEDHIFCAKCIGSYVKQNTSCPLCMTPLDQTAFQPSKFVQRQIGRLRTRCLHHDAGCPWQGVLSDDHWKTCGFQPTECPNAQRGCTERVRQMDLESHTAQCAFEVLSCPNGMPLCKPFLRKDLPTHEKECRSYPCPYAAAGCSYVASAEEVNAHCDTYCGRLHKELESLRAECDTLRQRVAKLEKAAPATDASSSTKVDAADNAMHDIDLLQHMFTSDSSFQPYNMLDTKPFLMDPSQNNNNEAHLLNDFMDFSVCLPGASASTMAMDPHVGNPQAPFSPTLTSTSKPLAKDSHANTNNTSTSANVPVSAPKRAPNGKIIRYSKNTRLAHGALRMARQQTTQPKPVDPFEALLAELDVFGKGGGNTLESDSAKSENARLAAEDISSAELATLMAQQSLSSPDNSKYAFNGIEDVTQFLHDLRPPDNLNVAAPASASTPKSVHSPAPVPAPAPGSPSPSVHKDRQGESSQQQQEAGTPPRVVSERRVDPLQSSPLRSPQPTSPANHASPPPAGGAPKRRPMFVLASSYLSNYTSNNNNDSKS</sequence>
<feature type="compositionally biased region" description="Low complexity" evidence="6">
    <location>
        <begin position="329"/>
        <end position="339"/>
    </location>
</feature>
<dbReference type="InterPro" id="IPR013083">
    <property type="entry name" value="Znf_RING/FYVE/PHD"/>
</dbReference>
<evidence type="ECO:0000256" key="6">
    <source>
        <dbReference type="SAM" id="MobiDB-lite"/>
    </source>
</evidence>
<proteinExistence type="predicted"/>
<dbReference type="SUPFAM" id="SSF49599">
    <property type="entry name" value="TRAF domain-like"/>
    <property type="match status" value="1"/>
</dbReference>
<keyword evidence="1 4" id="KW-0479">Metal-binding</keyword>
<feature type="compositionally biased region" description="Low complexity" evidence="6">
    <location>
        <begin position="559"/>
        <end position="575"/>
    </location>
</feature>
<dbReference type="AlphaFoldDB" id="A0A1X2HRJ4"/>
<evidence type="ECO:0000256" key="3">
    <source>
        <dbReference type="ARBA" id="ARBA00022833"/>
    </source>
</evidence>
<evidence type="ECO:0000313" key="10">
    <source>
        <dbReference type="Proteomes" id="UP000242180"/>
    </source>
</evidence>
<keyword evidence="3 4" id="KW-0862">Zinc</keyword>
<feature type="coiled-coil region" evidence="5">
    <location>
        <begin position="193"/>
        <end position="220"/>
    </location>
</feature>
<dbReference type="SUPFAM" id="SSF57850">
    <property type="entry name" value="RING/U-box"/>
    <property type="match status" value="1"/>
</dbReference>
<dbReference type="Proteomes" id="UP000242180">
    <property type="component" value="Unassembled WGS sequence"/>
</dbReference>
<dbReference type="PANTHER" id="PTHR10131">
    <property type="entry name" value="TNF RECEPTOR ASSOCIATED FACTOR"/>
    <property type="match status" value="1"/>
</dbReference>
<evidence type="ECO:0000256" key="5">
    <source>
        <dbReference type="SAM" id="Coils"/>
    </source>
</evidence>
<feature type="zinc finger region" description="TRAF-type" evidence="4">
    <location>
        <begin position="101"/>
        <end position="150"/>
    </location>
</feature>
<dbReference type="STRING" id="13706.A0A1X2HRJ4"/>
<dbReference type="Gene3D" id="3.30.40.10">
    <property type="entry name" value="Zinc/RING finger domain, C3HC4 (zinc finger)"/>
    <property type="match status" value="2"/>
</dbReference>
<dbReference type="PROSITE" id="PS50145">
    <property type="entry name" value="ZF_TRAF"/>
    <property type="match status" value="1"/>
</dbReference>
<evidence type="ECO:0000259" key="8">
    <source>
        <dbReference type="PROSITE" id="PS50145"/>
    </source>
</evidence>
<dbReference type="InterPro" id="IPR001841">
    <property type="entry name" value="Znf_RING"/>
</dbReference>
<feature type="compositionally biased region" description="Polar residues" evidence="6">
    <location>
        <begin position="310"/>
        <end position="321"/>
    </location>
</feature>
<dbReference type="Pfam" id="PF02176">
    <property type="entry name" value="zf-TRAF"/>
    <property type="match status" value="1"/>
</dbReference>
<keyword evidence="2 4" id="KW-0863">Zinc-finger</keyword>
<dbReference type="OMA" id="MDEMALF"/>
<protein>
    <recommendedName>
        <fullName evidence="11">RING-type domain-containing protein</fullName>
    </recommendedName>
</protein>
<accession>A0A1X2HRJ4</accession>
<evidence type="ECO:0000256" key="2">
    <source>
        <dbReference type="ARBA" id="ARBA00022771"/>
    </source>
</evidence>
<dbReference type="GO" id="GO:0008270">
    <property type="term" value="F:zinc ion binding"/>
    <property type="evidence" value="ECO:0007669"/>
    <property type="project" value="UniProtKB-KW"/>
</dbReference>
<dbReference type="PANTHER" id="PTHR10131:SF94">
    <property type="entry name" value="TNF RECEPTOR-ASSOCIATED FACTOR 4"/>
    <property type="match status" value="1"/>
</dbReference>
<reference evidence="9 10" key="1">
    <citation type="submission" date="2016-07" db="EMBL/GenBank/DDBJ databases">
        <title>Pervasive Adenine N6-methylation of Active Genes in Fungi.</title>
        <authorList>
            <consortium name="DOE Joint Genome Institute"/>
            <person name="Mondo S.J."/>
            <person name="Dannebaum R.O."/>
            <person name="Kuo R.C."/>
            <person name="Labutti K."/>
            <person name="Haridas S."/>
            <person name="Kuo A."/>
            <person name="Salamov A."/>
            <person name="Ahrendt S.R."/>
            <person name="Lipzen A."/>
            <person name="Sullivan W."/>
            <person name="Andreopoulos W.B."/>
            <person name="Clum A."/>
            <person name="Lindquist E."/>
            <person name="Daum C."/>
            <person name="Ramamoorthy G.K."/>
            <person name="Gryganskyi A."/>
            <person name="Culley D."/>
            <person name="Magnuson J.K."/>
            <person name="James T.Y."/>
            <person name="O'Malley M.A."/>
            <person name="Stajich J.E."/>
            <person name="Spatafora J.W."/>
            <person name="Visel A."/>
            <person name="Grigoriev I.V."/>
        </authorList>
    </citation>
    <scope>NUCLEOTIDE SEQUENCE [LARGE SCALE GENOMIC DNA]</scope>
    <source>
        <strain evidence="9 10">NRRL 2496</strain>
    </source>
</reference>
<feature type="domain" description="RING-type" evidence="7">
    <location>
        <begin position="19"/>
        <end position="58"/>
    </location>
</feature>
<feature type="domain" description="TRAF-type" evidence="8">
    <location>
        <begin position="101"/>
        <end position="150"/>
    </location>
</feature>
<organism evidence="9 10">
    <name type="scientific">Syncephalastrum racemosum</name>
    <name type="common">Filamentous fungus</name>
    <dbReference type="NCBI Taxonomy" id="13706"/>
    <lineage>
        <taxon>Eukaryota</taxon>
        <taxon>Fungi</taxon>
        <taxon>Fungi incertae sedis</taxon>
        <taxon>Mucoromycota</taxon>
        <taxon>Mucoromycotina</taxon>
        <taxon>Mucoromycetes</taxon>
        <taxon>Mucorales</taxon>
        <taxon>Syncephalastraceae</taxon>
        <taxon>Syncephalastrum</taxon>
    </lineage>
</organism>
<gene>
    <name evidence="9" type="ORF">BCR43DRAFT_481162</name>
</gene>
<feature type="compositionally biased region" description="Pro residues" evidence="6">
    <location>
        <begin position="479"/>
        <end position="489"/>
    </location>
</feature>
<dbReference type="InParanoid" id="A0A1X2HRJ4"/>
<feature type="compositionally biased region" description="Low complexity" evidence="6">
    <location>
        <begin position="522"/>
        <end position="540"/>
    </location>
</feature>
<name>A0A1X2HRJ4_SYNRA</name>
<evidence type="ECO:0000256" key="1">
    <source>
        <dbReference type="ARBA" id="ARBA00022723"/>
    </source>
</evidence>
<keyword evidence="5" id="KW-0175">Coiled coil</keyword>
<comment type="caution">
    <text evidence="9">The sequence shown here is derived from an EMBL/GenBank/DDBJ whole genome shotgun (WGS) entry which is preliminary data.</text>
</comment>
<evidence type="ECO:0000259" key="7">
    <source>
        <dbReference type="PROSITE" id="PS50089"/>
    </source>
</evidence>
<evidence type="ECO:0000313" key="9">
    <source>
        <dbReference type="EMBL" id="ORZ02189.1"/>
    </source>
</evidence>
<dbReference type="Pfam" id="PF13923">
    <property type="entry name" value="zf-C3HC4_2"/>
    <property type="match status" value="1"/>
</dbReference>
<feature type="region of interest" description="Disordered" evidence="6">
    <location>
        <begin position="301"/>
        <end position="348"/>
    </location>
</feature>
<evidence type="ECO:0008006" key="11">
    <source>
        <dbReference type="Google" id="ProtNLM"/>
    </source>
</evidence>
<dbReference type="InterPro" id="IPR001293">
    <property type="entry name" value="Znf_TRAF"/>
</dbReference>